<dbReference type="Pfam" id="PF00098">
    <property type="entry name" value="zf-CCHC"/>
    <property type="match status" value="1"/>
</dbReference>
<dbReference type="Pfam" id="PF22936">
    <property type="entry name" value="Pol_BBD"/>
    <property type="match status" value="1"/>
</dbReference>
<name>A0AAP0DSX6_9ASTR</name>
<evidence type="ECO:0000313" key="9">
    <source>
        <dbReference type="EMBL" id="KAK9078427.1"/>
    </source>
</evidence>
<accession>A0AAP0DSX6</accession>
<evidence type="ECO:0000256" key="6">
    <source>
        <dbReference type="SAM" id="MobiDB-lite"/>
    </source>
</evidence>
<dbReference type="Pfam" id="PF07727">
    <property type="entry name" value="RVT_2"/>
    <property type="match status" value="1"/>
</dbReference>
<dbReference type="GO" id="GO:0006508">
    <property type="term" value="P:proteolysis"/>
    <property type="evidence" value="ECO:0007669"/>
    <property type="project" value="UniProtKB-KW"/>
</dbReference>
<dbReference type="Pfam" id="PF00665">
    <property type="entry name" value="rve"/>
    <property type="match status" value="1"/>
</dbReference>
<dbReference type="InterPro" id="IPR025724">
    <property type="entry name" value="GAG-pre-integrase_dom"/>
</dbReference>
<reference evidence="9 10" key="1">
    <citation type="submission" date="2024-04" db="EMBL/GenBank/DDBJ databases">
        <title>The reference genome of an endangered Asteraceae, Deinandra increscens subsp. villosa, native to the Central Coast of California.</title>
        <authorList>
            <person name="Guilliams M."/>
            <person name="Hasenstab-Lehman K."/>
            <person name="Meyer R."/>
            <person name="Mcevoy S."/>
        </authorList>
    </citation>
    <scope>NUCLEOTIDE SEQUENCE [LARGE SCALE GENOMIC DNA]</scope>
    <source>
        <tissue evidence="9">Leaf</tissue>
    </source>
</reference>
<evidence type="ECO:0000256" key="4">
    <source>
        <dbReference type="ARBA" id="ARBA00022801"/>
    </source>
</evidence>
<dbReference type="InterPro" id="IPR013103">
    <property type="entry name" value="RVT_2"/>
</dbReference>
<dbReference type="InterPro" id="IPR036875">
    <property type="entry name" value="Znf_CCHC_sf"/>
</dbReference>
<keyword evidence="2" id="KW-0479">Metal-binding</keyword>
<dbReference type="PANTHER" id="PTHR42648:SF25">
    <property type="entry name" value="RNA-DIRECTED DNA POLYMERASE"/>
    <property type="match status" value="1"/>
</dbReference>
<keyword evidence="10" id="KW-1185">Reference proteome</keyword>
<dbReference type="SUPFAM" id="SSF57756">
    <property type="entry name" value="Retrovirus zinc finger-like domains"/>
    <property type="match status" value="1"/>
</dbReference>
<dbReference type="Proteomes" id="UP001408789">
    <property type="component" value="Unassembled WGS sequence"/>
</dbReference>
<evidence type="ECO:0000259" key="7">
    <source>
        <dbReference type="PROSITE" id="PS50158"/>
    </source>
</evidence>
<feature type="region of interest" description="Disordered" evidence="6">
    <location>
        <begin position="212"/>
        <end position="267"/>
    </location>
</feature>
<keyword evidence="4" id="KW-0378">Hydrolase</keyword>
<evidence type="ECO:0008006" key="11">
    <source>
        <dbReference type="Google" id="ProtNLM"/>
    </source>
</evidence>
<dbReference type="InterPro" id="IPR043502">
    <property type="entry name" value="DNA/RNA_pol_sf"/>
</dbReference>
<feature type="domain" description="CCHC-type" evidence="7">
    <location>
        <begin position="274"/>
        <end position="290"/>
    </location>
</feature>
<proteinExistence type="predicted"/>
<evidence type="ECO:0000259" key="8">
    <source>
        <dbReference type="PROSITE" id="PS50994"/>
    </source>
</evidence>
<dbReference type="InterPro" id="IPR039537">
    <property type="entry name" value="Retrotran_Ty1/copia-like"/>
</dbReference>
<organism evidence="9 10">
    <name type="scientific">Deinandra increscens subsp. villosa</name>
    <dbReference type="NCBI Taxonomy" id="3103831"/>
    <lineage>
        <taxon>Eukaryota</taxon>
        <taxon>Viridiplantae</taxon>
        <taxon>Streptophyta</taxon>
        <taxon>Embryophyta</taxon>
        <taxon>Tracheophyta</taxon>
        <taxon>Spermatophyta</taxon>
        <taxon>Magnoliopsida</taxon>
        <taxon>eudicotyledons</taxon>
        <taxon>Gunneridae</taxon>
        <taxon>Pentapetalae</taxon>
        <taxon>asterids</taxon>
        <taxon>campanulids</taxon>
        <taxon>Asterales</taxon>
        <taxon>Asteraceae</taxon>
        <taxon>Asteroideae</taxon>
        <taxon>Heliantheae alliance</taxon>
        <taxon>Madieae</taxon>
        <taxon>Madiinae</taxon>
        <taxon>Deinandra</taxon>
    </lineage>
</organism>
<dbReference type="SUPFAM" id="SSF56672">
    <property type="entry name" value="DNA/RNA polymerases"/>
    <property type="match status" value="1"/>
</dbReference>
<evidence type="ECO:0000256" key="5">
    <source>
        <dbReference type="PROSITE-ProRule" id="PRU00047"/>
    </source>
</evidence>
<feature type="domain" description="Integrase catalytic" evidence="8">
    <location>
        <begin position="532"/>
        <end position="697"/>
    </location>
</feature>
<comment type="caution">
    <text evidence="9">The sequence shown here is derived from an EMBL/GenBank/DDBJ whole genome shotgun (WGS) entry which is preliminary data.</text>
</comment>
<dbReference type="PROSITE" id="PS50994">
    <property type="entry name" value="INTEGRASE"/>
    <property type="match status" value="1"/>
</dbReference>
<dbReference type="InterPro" id="IPR054722">
    <property type="entry name" value="PolX-like_BBD"/>
</dbReference>
<dbReference type="PROSITE" id="PS50158">
    <property type="entry name" value="ZF_CCHC"/>
    <property type="match status" value="1"/>
</dbReference>
<keyword evidence="1" id="KW-0645">Protease</keyword>
<protein>
    <recommendedName>
        <fullName evidence="11">Polyprotein</fullName>
    </recommendedName>
</protein>
<dbReference type="Pfam" id="PF14223">
    <property type="entry name" value="Retrotran_gag_2"/>
    <property type="match status" value="1"/>
</dbReference>
<dbReference type="Pfam" id="PF13976">
    <property type="entry name" value="gag_pre-integrs"/>
    <property type="match status" value="1"/>
</dbReference>
<evidence type="ECO:0000256" key="1">
    <source>
        <dbReference type="ARBA" id="ARBA00022670"/>
    </source>
</evidence>
<dbReference type="InterPro" id="IPR001584">
    <property type="entry name" value="Integrase_cat-core"/>
</dbReference>
<dbReference type="InterPro" id="IPR012337">
    <property type="entry name" value="RNaseH-like_sf"/>
</dbReference>
<dbReference type="GO" id="GO:0008270">
    <property type="term" value="F:zinc ion binding"/>
    <property type="evidence" value="ECO:0007669"/>
    <property type="project" value="UniProtKB-KW"/>
</dbReference>
<sequence>MSVVTHQQKDNPFSFQCPVLTIENYTTWAIKMEAVLDAQGLWEAVEPETGAAIEEKKSKQARAYIFQAIPEAILLQVSKKKTAKDVWEALKTRFVGAERVQKARLHTLKVEFESLSMKEEETIDEYAGKLSGMISKYNSVGAVLEDADLVRKLLDTVTDKFIHLVASMEQYSDTDKMPFEEAIGRLKAYEDRLKLRKGGSSSESSLLYSKVENTGKGKNFQGSTQNKGKVSANERGGRSGSRGRGSYRGRGGRGSGGSPQENTGWKGKDKRHIKCYNCQNFGHYASECKSEKKTDQEANLTRDREDEPTLILCVCGDEEEESAVLLNEEKVHPEKYEAGNNNGMWYLDNGASNHMTGNLAAFANLNRSVNGSVKFGDGSKVQIKGKGTLLIQCKNSDQLMIDDVYYIPALKSNILSLGQMSEKGYSMWIKDEFLKVYDELNQLVMKVQRSTNRLYKVKINYAQPICLKACLEEEPWIWHARLGHANFQVLNQMSSKGLVDGMPRLSHSKQMCEGCIVAKQVRKPFPNEATWRAKEPLELIHVDLCGPISPKTKGGKSYFMLIVDDYSRYMWMYPLQSKDEAFYNFKNFKKKVEKEKFVIRIMRTDRGGEFMANDFMKFCKEAGIKRQTTAPYTPQHNGVVERKNRSVMEMARSLLKTMKVPDELWGEAVRHAVYLLNRIPTKAVKNATPYEALKKVKPNLKYLKVFGCLAYAKRTGYVAKLEDRSEVLVHLGKEPGSKAYRLYNPNTGRVVVSRDVEFNEQKRWDWDVTEDKEATGTVWTHIQTDQNSEESEEYGDDHTLPFAVPTPFGEGSSQSYKTIFSEEELEANRNHSTVAADEESPVKGFRSMSSVQERAQGVNVEDIRDGELLLMDEEPLTYNEAISQDSWREAMEAELASIEKNKTWTLTKLPPNKKAIGLKWVFKVKRDASGNVTKHKARLVAKGYVQVEGIDYEDTFAPVARIESIRLIIALAASKGWLVHHLDVKCAFLHGKLQEEVYVMQPDGFKAKGKENYVCRLHKALYGLKQAPRAWNARLDAALKNMGFKKCVHEPGIYRIKKSGFILILGIYVDDILVTGTREKDVTAFKEKMKINFEMNDLGLLTYYLGIEVMQKKGTISLKQSAYAKKILSLGGMEECNPCSYPMEHRLVLTSESGSKFVEATKYRQLIGSLRYLVHTRPDLCLSVGIVSRFMQAPRDAHLAAVKQILRYVKGTIHYGIEYGAGGDDKLIGYCDSTYASDPEDGKGTNGALFYLSDKVITWSTEKQQTVALSSCESEYMAASAAARQAIWLRNVLSEIMEEDPKVVVLRVDNRGAIGLAKNPAFHKKSKHIITKHHYIRECVEEGLITVEHVDGKIQKADTLTKPLPRRKFAEMNELIGVKECSHQGENVD</sequence>
<dbReference type="CDD" id="cd09272">
    <property type="entry name" value="RNase_HI_RT_Ty1"/>
    <property type="match status" value="1"/>
</dbReference>
<dbReference type="GO" id="GO:0004190">
    <property type="term" value="F:aspartic-type endopeptidase activity"/>
    <property type="evidence" value="ECO:0007669"/>
    <property type="project" value="UniProtKB-KW"/>
</dbReference>
<dbReference type="SUPFAM" id="SSF53098">
    <property type="entry name" value="Ribonuclease H-like"/>
    <property type="match status" value="1"/>
</dbReference>
<dbReference type="GO" id="GO:0003676">
    <property type="term" value="F:nucleic acid binding"/>
    <property type="evidence" value="ECO:0007669"/>
    <property type="project" value="InterPro"/>
</dbReference>
<gene>
    <name evidence="9" type="ORF">SSX86_002484</name>
</gene>
<dbReference type="EMBL" id="JBCNJP010000006">
    <property type="protein sequence ID" value="KAK9078427.1"/>
    <property type="molecule type" value="Genomic_DNA"/>
</dbReference>
<keyword evidence="5" id="KW-0862">Zinc</keyword>
<dbReference type="InterPro" id="IPR057670">
    <property type="entry name" value="SH3_retrovirus"/>
</dbReference>
<keyword evidence="5" id="KW-0863">Zinc-finger</keyword>
<keyword evidence="3" id="KW-0064">Aspartyl protease</keyword>
<dbReference type="SMART" id="SM00343">
    <property type="entry name" value="ZnF_C2HC"/>
    <property type="match status" value="1"/>
</dbReference>
<evidence type="ECO:0000256" key="3">
    <source>
        <dbReference type="ARBA" id="ARBA00022750"/>
    </source>
</evidence>
<evidence type="ECO:0000313" key="10">
    <source>
        <dbReference type="Proteomes" id="UP001408789"/>
    </source>
</evidence>
<dbReference type="InterPro" id="IPR036397">
    <property type="entry name" value="RNaseH_sf"/>
</dbReference>
<evidence type="ECO:0000256" key="2">
    <source>
        <dbReference type="ARBA" id="ARBA00022723"/>
    </source>
</evidence>
<dbReference type="Pfam" id="PF25597">
    <property type="entry name" value="SH3_retrovirus"/>
    <property type="match status" value="1"/>
</dbReference>
<dbReference type="Gene3D" id="3.30.420.10">
    <property type="entry name" value="Ribonuclease H-like superfamily/Ribonuclease H"/>
    <property type="match status" value="1"/>
</dbReference>
<dbReference type="InterPro" id="IPR001878">
    <property type="entry name" value="Znf_CCHC"/>
</dbReference>
<dbReference type="GO" id="GO:0015074">
    <property type="term" value="P:DNA integration"/>
    <property type="evidence" value="ECO:0007669"/>
    <property type="project" value="InterPro"/>
</dbReference>
<dbReference type="PANTHER" id="PTHR42648">
    <property type="entry name" value="TRANSPOSASE, PUTATIVE-RELATED"/>
    <property type="match status" value="1"/>
</dbReference>